<evidence type="ECO:0000313" key="1">
    <source>
        <dbReference type="EMBL" id="KAH9328570.1"/>
    </source>
</evidence>
<organism evidence="1 2">
    <name type="scientific">Taxus chinensis</name>
    <name type="common">Chinese yew</name>
    <name type="synonym">Taxus wallichiana var. chinensis</name>
    <dbReference type="NCBI Taxonomy" id="29808"/>
    <lineage>
        <taxon>Eukaryota</taxon>
        <taxon>Viridiplantae</taxon>
        <taxon>Streptophyta</taxon>
        <taxon>Embryophyta</taxon>
        <taxon>Tracheophyta</taxon>
        <taxon>Spermatophyta</taxon>
        <taxon>Pinopsida</taxon>
        <taxon>Pinidae</taxon>
        <taxon>Conifers II</taxon>
        <taxon>Cupressales</taxon>
        <taxon>Taxaceae</taxon>
        <taxon>Taxus</taxon>
    </lineage>
</organism>
<accession>A0AA38GUW5</accession>
<proteinExistence type="predicted"/>
<reference evidence="1 2" key="1">
    <citation type="journal article" date="2021" name="Nat. Plants">
        <title>The Taxus genome provides insights into paclitaxel biosynthesis.</title>
        <authorList>
            <person name="Xiong X."/>
            <person name="Gou J."/>
            <person name="Liao Q."/>
            <person name="Li Y."/>
            <person name="Zhou Q."/>
            <person name="Bi G."/>
            <person name="Li C."/>
            <person name="Du R."/>
            <person name="Wang X."/>
            <person name="Sun T."/>
            <person name="Guo L."/>
            <person name="Liang H."/>
            <person name="Lu P."/>
            <person name="Wu Y."/>
            <person name="Zhang Z."/>
            <person name="Ro D.K."/>
            <person name="Shang Y."/>
            <person name="Huang S."/>
            <person name="Yan J."/>
        </authorList>
    </citation>
    <scope>NUCLEOTIDE SEQUENCE [LARGE SCALE GENOMIC DNA]</scope>
    <source>
        <strain evidence="1">Ta-2019</strain>
    </source>
</reference>
<comment type="caution">
    <text evidence="1">The sequence shown here is derived from an EMBL/GenBank/DDBJ whole genome shotgun (WGS) entry which is preliminary data.</text>
</comment>
<evidence type="ECO:0000313" key="2">
    <source>
        <dbReference type="Proteomes" id="UP000824469"/>
    </source>
</evidence>
<keyword evidence="2" id="KW-1185">Reference proteome</keyword>
<name>A0AA38GUW5_TAXCH</name>
<feature type="non-terminal residue" evidence="1">
    <location>
        <position position="61"/>
    </location>
</feature>
<protein>
    <submittedName>
        <fullName evidence="1">Uncharacterized protein</fullName>
    </submittedName>
</protein>
<dbReference type="AlphaFoldDB" id="A0AA38GUW5"/>
<dbReference type="EMBL" id="JAHRHJ020000001">
    <property type="protein sequence ID" value="KAH9328570.1"/>
    <property type="molecule type" value="Genomic_DNA"/>
</dbReference>
<sequence>MDKVSEVDANVELTDWEADGSAVEVMVVVGMKEVCVVEAAVVLVGGGIGEEVSVVEVDGLI</sequence>
<gene>
    <name evidence="1" type="ORF">KI387_000678</name>
</gene>
<dbReference type="Proteomes" id="UP000824469">
    <property type="component" value="Unassembled WGS sequence"/>
</dbReference>